<comment type="caution">
    <text evidence="8">The sequence shown here is derived from an EMBL/GenBank/DDBJ whole genome shotgun (WGS) entry which is preliminary data.</text>
</comment>
<dbReference type="Gene3D" id="1.10.3730.20">
    <property type="match status" value="2"/>
</dbReference>
<keyword evidence="9" id="KW-1185">Reference proteome</keyword>
<dbReference type="STRING" id="1379903.ATO8_13792"/>
<comment type="similarity">
    <text evidence="2">Belongs to the drug/metabolite transporter (DMT) superfamily. 10 TMS drug/metabolite exporter (DME) (TC 2.A.7.3) family.</text>
</comment>
<keyword evidence="3 6" id="KW-0812">Transmembrane</keyword>
<evidence type="ECO:0000256" key="2">
    <source>
        <dbReference type="ARBA" id="ARBA00009853"/>
    </source>
</evidence>
<dbReference type="Proteomes" id="UP000019063">
    <property type="component" value="Unassembled WGS sequence"/>
</dbReference>
<feature type="transmembrane region" description="Helical" evidence="6">
    <location>
        <begin position="64"/>
        <end position="83"/>
    </location>
</feature>
<protein>
    <recommendedName>
        <fullName evidence="7">EamA domain-containing protein</fullName>
    </recommendedName>
</protein>
<evidence type="ECO:0000313" key="8">
    <source>
        <dbReference type="EMBL" id="ETW12172.1"/>
    </source>
</evidence>
<dbReference type="InterPro" id="IPR000620">
    <property type="entry name" value="EamA_dom"/>
</dbReference>
<reference evidence="8 9" key="1">
    <citation type="journal article" date="2014" name="Antonie Van Leeuwenhoek">
        <title>Roseivivax atlanticus sp. nov., isolated from surface seawater of the Atlantic Ocean.</title>
        <authorList>
            <person name="Li G."/>
            <person name="Lai Q."/>
            <person name="Liu X."/>
            <person name="Sun F."/>
            <person name="Shao Z."/>
        </authorList>
    </citation>
    <scope>NUCLEOTIDE SEQUENCE [LARGE SCALE GENOMIC DNA]</scope>
    <source>
        <strain evidence="8 9">22II-s10s</strain>
    </source>
</reference>
<keyword evidence="5 6" id="KW-0472">Membrane</keyword>
<evidence type="ECO:0000256" key="4">
    <source>
        <dbReference type="ARBA" id="ARBA00022989"/>
    </source>
</evidence>
<proteinExistence type="inferred from homology"/>
<name>W4HHE2_9RHOB</name>
<dbReference type="PATRIC" id="fig|1317118.6.peg.2837"/>
<dbReference type="EMBL" id="AQQW01000008">
    <property type="protein sequence ID" value="ETW12172.1"/>
    <property type="molecule type" value="Genomic_DNA"/>
</dbReference>
<feature type="transmembrane region" description="Helical" evidence="6">
    <location>
        <begin position="138"/>
        <end position="155"/>
    </location>
</feature>
<evidence type="ECO:0000259" key="7">
    <source>
        <dbReference type="Pfam" id="PF00892"/>
    </source>
</evidence>
<comment type="subcellular location">
    <subcellularLocation>
        <location evidence="1">Membrane</location>
        <topology evidence="1">Multi-pass membrane protein</topology>
    </subcellularLocation>
</comment>
<dbReference type="InterPro" id="IPR037185">
    <property type="entry name" value="EmrE-like"/>
</dbReference>
<feature type="transmembrane region" description="Helical" evidence="6">
    <location>
        <begin position="20"/>
        <end position="43"/>
    </location>
</feature>
<feature type="transmembrane region" description="Helical" evidence="6">
    <location>
        <begin position="198"/>
        <end position="219"/>
    </location>
</feature>
<dbReference type="PANTHER" id="PTHR22911:SF6">
    <property type="entry name" value="SOLUTE CARRIER FAMILY 35 MEMBER G1"/>
    <property type="match status" value="1"/>
</dbReference>
<feature type="domain" description="EamA" evidence="7">
    <location>
        <begin position="2"/>
        <end position="128"/>
    </location>
</feature>
<accession>W4HHE2</accession>
<gene>
    <name evidence="8" type="ORF">ATO8_13792</name>
</gene>
<feature type="domain" description="EamA" evidence="7">
    <location>
        <begin position="139"/>
        <end position="265"/>
    </location>
</feature>
<feature type="transmembrane region" description="Helical" evidence="6">
    <location>
        <begin position="231"/>
        <end position="247"/>
    </location>
</feature>
<keyword evidence="4 6" id="KW-1133">Transmembrane helix</keyword>
<evidence type="ECO:0000313" key="9">
    <source>
        <dbReference type="Proteomes" id="UP000019063"/>
    </source>
</evidence>
<dbReference type="SUPFAM" id="SSF103481">
    <property type="entry name" value="Multidrug resistance efflux transporter EmrE"/>
    <property type="match status" value="2"/>
</dbReference>
<evidence type="ECO:0000256" key="3">
    <source>
        <dbReference type="ARBA" id="ARBA00022692"/>
    </source>
</evidence>
<feature type="transmembrane region" description="Helical" evidence="6">
    <location>
        <begin position="167"/>
        <end position="186"/>
    </location>
</feature>
<feature type="transmembrane region" description="Helical" evidence="6">
    <location>
        <begin position="253"/>
        <end position="271"/>
    </location>
</feature>
<evidence type="ECO:0000256" key="5">
    <source>
        <dbReference type="ARBA" id="ARBA00023136"/>
    </source>
</evidence>
<evidence type="ECO:0000256" key="6">
    <source>
        <dbReference type="SAM" id="Phobius"/>
    </source>
</evidence>
<dbReference type="eggNOG" id="COG0697">
    <property type="taxonomic scope" value="Bacteria"/>
</dbReference>
<dbReference type="AlphaFoldDB" id="W4HHE2"/>
<dbReference type="GO" id="GO:0016020">
    <property type="term" value="C:membrane"/>
    <property type="evidence" value="ECO:0007669"/>
    <property type="project" value="UniProtKB-SubCell"/>
</dbReference>
<organism evidence="8 9">
    <name type="scientific">Roseivivax marinus</name>
    <dbReference type="NCBI Taxonomy" id="1379903"/>
    <lineage>
        <taxon>Bacteria</taxon>
        <taxon>Pseudomonadati</taxon>
        <taxon>Pseudomonadota</taxon>
        <taxon>Alphaproteobacteria</taxon>
        <taxon>Rhodobacterales</taxon>
        <taxon>Roseobacteraceae</taxon>
        <taxon>Roseivivax</taxon>
    </lineage>
</organism>
<dbReference type="Pfam" id="PF00892">
    <property type="entry name" value="EamA"/>
    <property type="match status" value="2"/>
</dbReference>
<dbReference type="PANTHER" id="PTHR22911">
    <property type="entry name" value="ACYL-MALONYL CONDENSING ENZYME-RELATED"/>
    <property type="match status" value="1"/>
</dbReference>
<sequence length="296" mass="30418">MVAAMMGFAVEDALFKAATAGVSPGLGTLSFGLLGLTIYAALVRRAGLPVWTRGYLGKTMLVRSGFEVMGRLFFALALAYAPLSVTSAILQAAPLVVTLGAALFLAEPVGPRRWIAMGVGFGGVLLILRPGLDGVAPSAIFALLGMIGFAARDLATRASPPEISATQLGIPGFATVTLAGAVILIAEGGWPDPPDVRAAGLLCATALCGVTAYFALTLAMRTGEVSVVAPFRYARLLAALILAFVVFGERPDWPTLAGAALIVGSGLYTLWRARRTSGQMAPGAVDAAVARKDSTP</sequence>
<evidence type="ECO:0000256" key="1">
    <source>
        <dbReference type="ARBA" id="ARBA00004141"/>
    </source>
</evidence>